<dbReference type="EMBL" id="CATKSN020000908">
    <property type="protein sequence ID" value="CAI9150513.1"/>
    <property type="molecule type" value="Genomic_DNA"/>
</dbReference>
<sequence length="80" mass="8541">MPDPSLWPLGASGSALWPPGRPHGTQVHGPPLRASGELRPTCPRAVPSAPRLEGLTPASLHGYPSHRSLHVTMSGFYRLN</sequence>
<proteinExistence type="predicted"/>
<evidence type="ECO:0000313" key="3">
    <source>
        <dbReference type="Proteomes" id="UP001176941"/>
    </source>
</evidence>
<name>A0ABN8XQM4_RANTA</name>
<protein>
    <submittedName>
        <fullName evidence="2">Uncharacterized protein</fullName>
    </submittedName>
</protein>
<reference evidence="2" key="1">
    <citation type="submission" date="2023-04" db="EMBL/GenBank/DDBJ databases">
        <authorList>
            <consortium name="ELIXIR-Norway"/>
        </authorList>
    </citation>
    <scope>NUCLEOTIDE SEQUENCE [LARGE SCALE GENOMIC DNA]</scope>
</reference>
<accession>A0ABN8XQM4</accession>
<gene>
    <name evidence="2" type="ORF">MRATA1EN1_LOCUS32131</name>
</gene>
<organism evidence="2 3">
    <name type="scientific">Rangifer tarandus platyrhynchus</name>
    <name type="common">Svalbard reindeer</name>
    <dbReference type="NCBI Taxonomy" id="3082113"/>
    <lineage>
        <taxon>Eukaryota</taxon>
        <taxon>Metazoa</taxon>
        <taxon>Chordata</taxon>
        <taxon>Craniata</taxon>
        <taxon>Vertebrata</taxon>
        <taxon>Euteleostomi</taxon>
        <taxon>Mammalia</taxon>
        <taxon>Eutheria</taxon>
        <taxon>Laurasiatheria</taxon>
        <taxon>Artiodactyla</taxon>
        <taxon>Ruminantia</taxon>
        <taxon>Pecora</taxon>
        <taxon>Cervidae</taxon>
        <taxon>Odocoileinae</taxon>
        <taxon>Rangifer</taxon>
    </lineage>
</organism>
<dbReference type="Proteomes" id="UP001176941">
    <property type="component" value="Unassembled WGS sequence"/>
</dbReference>
<comment type="caution">
    <text evidence="2">The sequence shown here is derived from an EMBL/GenBank/DDBJ whole genome shotgun (WGS) entry which is preliminary data.</text>
</comment>
<feature type="region of interest" description="Disordered" evidence="1">
    <location>
        <begin position="1"/>
        <end position="38"/>
    </location>
</feature>
<evidence type="ECO:0000256" key="1">
    <source>
        <dbReference type="SAM" id="MobiDB-lite"/>
    </source>
</evidence>
<keyword evidence="3" id="KW-1185">Reference proteome</keyword>
<evidence type="ECO:0000313" key="2">
    <source>
        <dbReference type="EMBL" id="CAI9150513.1"/>
    </source>
</evidence>